<dbReference type="AlphaFoldDB" id="A0A1I3XU11"/>
<protein>
    <recommendedName>
        <fullName evidence="3">TPR repeat</fullName>
    </recommendedName>
</protein>
<dbReference type="OrthoDB" id="9796900at2"/>
<dbReference type="InterPro" id="IPR006597">
    <property type="entry name" value="Sel1-like"/>
</dbReference>
<evidence type="ECO:0008006" key="3">
    <source>
        <dbReference type="Google" id="ProtNLM"/>
    </source>
</evidence>
<evidence type="ECO:0000313" key="2">
    <source>
        <dbReference type="Proteomes" id="UP000198755"/>
    </source>
</evidence>
<dbReference type="STRING" id="1612308.SAMN05444581_10473"/>
<reference evidence="1 2" key="1">
    <citation type="submission" date="2016-10" db="EMBL/GenBank/DDBJ databases">
        <authorList>
            <person name="de Groot N.N."/>
        </authorList>
    </citation>
    <scope>NUCLEOTIDE SEQUENCE [LARGE SCALE GENOMIC DNA]</scope>
    <source>
        <strain evidence="1 2">NE2</strain>
    </source>
</reference>
<name>A0A1I3XU11_9HYPH</name>
<gene>
    <name evidence="1" type="ORF">SAMN05444581_10473</name>
</gene>
<dbReference type="Proteomes" id="UP000198755">
    <property type="component" value="Unassembled WGS sequence"/>
</dbReference>
<sequence>MFTRTSRFVALTMFGLAVVLPGASISALEGAGVSGAAADKAPLYKTPRAALQAGLEEFRSGDATSALAALTYAAAGGESLAQWKLAKIYANGEGVARDDLKAYEYFSQVVAEFDEESPNRRDQVAVSSAIVAVGVYNLTGIANSRVRPDPARAMQMFQYAATRFGDPSAQYNLARMHLDGVGVGKDTRQGLRWLYLAAQKGHLQAQALLGQILLTGQDGAPAQPGRALMWLTLAREAATDAKKDQWIVDLYDRAMAGANEEDRQVALVYLEEHLKGRN</sequence>
<dbReference type="PANTHER" id="PTHR11102">
    <property type="entry name" value="SEL-1-LIKE PROTEIN"/>
    <property type="match status" value="1"/>
</dbReference>
<evidence type="ECO:0000313" key="1">
    <source>
        <dbReference type="EMBL" id="SFK22789.1"/>
    </source>
</evidence>
<accession>A0A1I3XU11</accession>
<dbReference type="PANTHER" id="PTHR11102:SF160">
    <property type="entry name" value="ERAD-ASSOCIATED E3 UBIQUITIN-PROTEIN LIGASE COMPONENT HRD3"/>
    <property type="match status" value="1"/>
</dbReference>
<organism evidence="1 2">
    <name type="scientific">Methylocapsa palsarum</name>
    <dbReference type="NCBI Taxonomy" id="1612308"/>
    <lineage>
        <taxon>Bacteria</taxon>
        <taxon>Pseudomonadati</taxon>
        <taxon>Pseudomonadota</taxon>
        <taxon>Alphaproteobacteria</taxon>
        <taxon>Hyphomicrobiales</taxon>
        <taxon>Beijerinckiaceae</taxon>
        <taxon>Methylocapsa</taxon>
    </lineage>
</organism>
<keyword evidence="2" id="KW-1185">Reference proteome</keyword>
<dbReference type="RefSeq" id="WP_091679899.1">
    <property type="nucleotide sequence ID" value="NZ_FOSN01000004.1"/>
</dbReference>
<dbReference type="InterPro" id="IPR050767">
    <property type="entry name" value="Sel1_AlgK"/>
</dbReference>
<dbReference type="Gene3D" id="1.25.40.10">
    <property type="entry name" value="Tetratricopeptide repeat domain"/>
    <property type="match status" value="2"/>
</dbReference>
<dbReference type="SMART" id="SM00671">
    <property type="entry name" value="SEL1"/>
    <property type="match status" value="4"/>
</dbReference>
<dbReference type="EMBL" id="FOSN01000004">
    <property type="protein sequence ID" value="SFK22789.1"/>
    <property type="molecule type" value="Genomic_DNA"/>
</dbReference>
<proteinExistence type="predicted"/>
<dbReference type="InterPro" id="IPR011990">
    <property type="entry name" value="TPR-like_helical_dom_sf"/>
</dbReference>
<dbReference type="Pfam" id="PF08238">
    <property type="entry name" value="Sel1"/>
    <property type="match status" value="4"/>
</dbReference>
<dbReference type="SUPFAM" id="SSF81901">
    <property type="entry name" value="HCP-like"/>
    <property type="match status" value="1"/>
</dbReference>